<accession>A0A382HN92</accession>
<name>A0A382HN92_9ZZZZ</name>
<proteinExistence type="predicted"/>
<reference evidence="1" key="1">
    <citation type="submission" date="2018-05" db="EMBL/GenBank/DDBJ databases">
        <authorList>
            <person name="Lanie J.A."/>
            <person name="Ng W.-L."/>
            <person name="Kazmierczak K.M."/>
            <person name="Andrzejewski T.M."/>
            <person name="Davidsen T.M."/>
            <person name="Wayne K.J."/>
            <person name="Tettelin H."/>
            <person name="Glass J.I."/>
            <person name="Rusch D."/>
            <person name="Podicherti R."/>
            <person name="Tsui H.-C.T."/>
            <person name="Winkler M.E."/>
        </authorList>
    </citation>
    <scope>NUCLEOTIDE SEQUENCE</scope>
</reference>
<evidence type="ECO:0000313" key="1">
    <source>
        <dbReference type="EMBL" id="SVB88407.1"/>
    </source>
</evidence>
<dbReference type="AlphaFoldDB" id="A0A382HN92"/>
<organism evidence="1">
    <name type="scientific">marine metagenome</name>
    <dbReference type="NCBI Taxonomy" id="408172"/>
    <lineage>
        <taxon>unclassified sequences</taxon>
        <taxon>metagenomes</taxon>
        <taxon>ecological metagenomes</taxon>
    </lineage>
</organism>
<protein>
    <submittedName>
        <fullName evidence="1">Uncharacterized protein</fullName>
    </submittedName>
</protein>
<gene>
    <name evidence="1" type="ORF">METZ01_LOCUS241261</name>
</gene>
<sequence>MFKDNEEVDYFVHTWTNKTAPNAIAHKNKDEDEEIINNQELNELKRLLKPKKILVEDPITFTVDQDWAIFDPNYHSQFYGVMMACHLKQQYEYDYALQYDLCVRMRFDNYVEEEYKLTPIEMGHVNIIHQMFDTQQHQYRFSDIF</sequence>
<dbReference type="EMBL" id="UINC01062114">
    <property type="protein sequence ID" value="SVB88407.1"/>
    <property type="molecule type" value="Genomic_DNA"/>
</dbReference>
<feature type="non-terminal residue" evidence="1">
    <location>
        <position position="145"/>
    </location>
</feature>